<feature type="non-terminal residue" evidence="2">
    <location>
        <position position="234"/>
    </location>
</feature>
<protein>
    <submittedName>
        <fullName evidence="2">Uncharacterized protein</fullName>
    </submittedName>
</protein>
<evidence type="ECO:0000313" key="3">
    <source>
        <dbReference type="Proteomes" id="UP001497623"/>
    </source>
</evidence>
<evidence type="ECO:0000256" key="1">
    <source>
        <dbReference type="SAM" id="MobiDB-lite"/>
    </source>
</evidence>
<dbReference type="Gene3D" id="3.80.10.10">
    <property type="entry name" value="Ribonuclease Inhibitor"/>
    <property type="match status" value="1"/>
</dbReference>
<dbReference type="Proteomes" id="UP001497623">
    <property type="component" value="Unassembled WGS sequence"/>
</dbReference>
<dbReference type="InterPro" id="IPR001611">
    <property type="entry name" value="Leu-rich_rpt"/>
</dbReference>
<feature type="compositionally biased region" description="Low complexity" evidence="1">
    <location>
        <begin position="50"/>
        <end position="67"/>
    </location>
</feature>
<feature type="region of interest" description="Disordered" evidence="1">
    <location>
        <begin position="1"/>
        <end position="115"/>
    </location>
</feature>
<comment type="caution">
    <text evidence="2">The sequence shown here is derived from an EMBL/GenBank/DDBJ whole genome shotgun (WGS) entry which is preliminary data.</text>
</comment>
<organism evidence="2 3">
    <name type="scientific">Meganyctiphanes norvegica</name>
    <name type="common">Northern krill</name>
    <name type="synonym">Thysanopoda norvegica</name>
    <dbReference type="NCBI Taxonomy" id="48144"/>
    <lineage>
        <taxon>Eukaryota</taxon>
        <taxon>Metazoa</taxon>
        <taxon>Ecdysozoa</taxon>
        <taxon>Arthropoda</taxon>
        <taxon>Crustacea</taxon>
        <taxon>Multicrustacea</taxon>
        <taxon>Malacostraca</taxon>
        <taxon>Eumalacostraca</taxon>
        <taxon>Eucarida</taxon>
        <taxon>Euphausiacea</taxon>
        <taxon>Euphausiidae</taxon>
        <taxon>Meganyctiphanes</taxon>
    </lineage>
</organism>
<sequence length="234" mass="26131">FLGQDGRPIEDNEEQGEGEEDEEEEENGNLGAEQPPAVIQHLLPGGPSRQQQQQEQEPQQIPKVQEQQQEEQQKKGRQENQEEEEELLPPCKRPRLDPTNTGGNSRQQKDCVDEEQKEYLDEPALHAEAEMLSDDSDNEEAHHMAGFAPDEGLSDHVAGAFRGNTQHLQTLVLSGCAITDAGLHEILRVVPSLRHLDVSNSRVTSNGVQQARVIREDCVIVDGNTRGISDKNRR</sequence>
<reference evidence="2 3" key="1">
    <citation type="submission" date="2024-05" db="EMBL/GenBank/DDBJ databases">
        <authorList>
            <person name="Wallberg A."/>
        </authorList>
    </citation>
    <scope>NUCLEOTIDE SEQUENCE [LARGE SCALE GENOMIC DNA]</scope>
</reference>
<keyword evidence="3" id="KW-1185">Reference proteome</keyword>
<dbReference type="InterPro" id="IPR032675">
    <property type="entry name" value="LRR_dom_sf"/>
</dbReference>
<proteinExistence type="predicted"/>
<gene>
    <name evidence="2" type="ORF">MNOR_LOCUS14860</name>
</gene>
<accession>A0AAV2QSG5</accession>
<dbReference type="SUPFAM" id="SSF52047">
    <property type="entry name" value="RNI-like"/>
    <property type="match status" value="1"/>
</dbReference>
<dbReference type="AlphaFoldDB" id="A0AAV2QSG5"/>
<dbReference type="Pfam" id="PF13516">
    <property type="entry name" value="LRR_6"/>
    <property type="match status" value="2"/>
</dbReference>
<feature type="non-terminal residue" evidence="2">
    <location>
        <position position="1"/>
    </location>
</feature>
<feature type="compositionally biased region" description="Basic and acidic residues" evidence="1">
    <location>
        <begin position="71"/>
        <end position="80"/>
    </location>
</feature>
<evidence type="ECO:0000313" key="2">
    <source>
        <dbReference type="EMBL" id="CAL4093424.1"/>
    </source>
</evidence>
<name>A0AAV2QSG5_MEGNR</name>
<feature type="compositionally biased region" description="Acidic residues" evidence="1">
    <location>
        <begin position="11"/>
        <end position="27"/>
    </location>
</feature>
<dbReference type="EMBL" id="CAXKWB010009082">
    <property type="protein sequence ID" value="CAL4093424.1"/>
    <property type="molecule type" value="Genomic_DNA"/>
</dbReference>